<dbReference type="SUPFAM" id="SSF75217">
    <property type="entry name" value="alpha/beta knot"/>
    <property type="match status" value="1"/>
</dbReference>
<reference evidence="2 3" key="1">
    <citation type="submission" date="2022-11" db="EMBL/GenBank/DDBJ databases">
        <title>Desulfobotulus tamanensis H1 sp. nov. - anaerobic, alkaliphilic, sulphate reducing bacterium isolated from terrestrial mud volcano.</title>
        <authorList>
            <person name="Frolova A."/>
            <person name="Merkel A.Y."/>
            <person name="Slobodkin A.I."/>
        </authorList>
    </citation>
    <scope>NUCLEOTIDE SEQUENCE [LARGE SCALE GENOMIC DNA]</scope>
    <source>
        <strain evidence="2 3">H1</strain>
    </source>
</reference>
<evidence type="ECO:0000313" key="2">
    <source>
        <dbReference type="EMBL" id="MCW7754531.1"/>
    </source>
</evidence>
<dbReference type="RefSeq" id="WP_265425446.1">
    <property type="nucleotide sequence ID" value="NZ_JAPFPW010000012.1"/>
</dbReference>
<keyword evidence="2" id="KW-0489">Methyltransferase</keyword>
<dbReference type="CDD" id="cd18085">
    <property type="entry name" value="TM1570-like"/>
    <property type="match status" value="1"/>
</dbReference>
<keyword evidence="3" id="KW-1185">Reference proteome</keyword>
<name>A0ABT3NBI3_9BACT</name>
<proteinExistence type="predicted"/>
<evidence type="ECO:0000259" key="1">
    <source>
        <dbReference type="Pfam" id="PF09936"/>
    </source>
</evidence>
<sequence>MHVLPNPELYMALVHFPVINKNGETIASAVTNLDLHDMARSCRTYGVRGLFVVTPLEDQKRLVERISGHWTAGLGARHNPDRKEAFSLIRLSHDLEEAVLAVEKIHGQQPIVVVTTAKFSENAISHEALREILAGGQPCLLVFGTAWGLAESLLLSADKVLEPVRGTASYNHLSVRSAAAILLDRLVGHGLEGR</sequence>
<feature type="domain" description="tRNA (guanine-N(1)-)-methyltransferase C-terminal" evidence="1">
    <location>
        <begin position="9"/>
        <end position="188"/>
    </location>
</feature>
<protein>
    <submittedName>
        <fullName evidence="2">RNA methyltransferase</fullName>
    </submittedName>
</protein>
<dbReference type="GO" id="GO:0032259">
    <property type="term" value="P:methylation"/>
    <property type="evidence" value="ECO:0007669"/>
    <property type="project" value="UniProtKB-KW"/>
</dbReference>
<accession>A0ABT3NBI3</accession>
<dbReference type="Proteomes" id="UP001209681">
    <property type="component" value="Unassembled WGS sequence"/>
</dbReference>
<comment type="caution">
    <text evidence="2">The sequence shown here is derived from an EMBL/GenBank/DDBJ whole genome shotgun (WGS) entry which is preliminary data.</text>
</comment>
<dbReference type="GO" id="GO:0008168">
    <property type="term" value="F:methyltransferase activity"/>
    <property type="evidence" value="ECO:0007669"/>
    <property type="project" value="UniProtKB-KW"/>
</dbReference>
<dbReference type="InterPro" id="IPR029026">
    <property type="entry name" value="tRNA_m1G_MTases_N"/>
</dbReference>
<dbReference type="Pfam" id="PF09936">
    <property type="entry name" value="Methyltrn_RNA_4"/>
    <property type="match status" value="1"/>
</dbReference>
<organism evidence="2 3">
    <name type="scientific">Desulfobotulus pelophilus</name>
    <dbReference type="NCBI Taxonomy" id="2823377"/>
    <lineage>
        <taxon>Bacteria</taxon>
        <taxon>Pseudomonadati</taxon>
        <taxon>Thermodesulfobacteriota</taxon>
        <taxon>Desulfobacteria</taxon>
        <taxon>Desulfobacterales</taxon>
        <taxon>Desulfobacteraceae</taxon>
        <taxon>Desulfobotulus</taxon>
    </lineage>
</organism>
<dbReference type="InterPro" id="IPR029028">
    <property type="entry name" value="Alpha/beta_knot_MTases"/>
</dbReference>
<evidence type="ECO:0000313" key="3">
    <source>
        <dbReference type="Proteomes" id="UP001209681"/>
    </source>
</evidence>
<keyword evidence="2" id="KW-0808">Transferase</keyword>
<gene>
    <name evidence="2" type="ORF">OOT00_11095</name>
</gene>
<dbReference type="InterPro" id="IPR019230">
    <property type="entry name" value="RNA_MeTrfase_C_dom"/>
</dbReference>
<dbReference type="Gene3D" id="3.40.1280.10">
    <property type="match status" value="1"/>
</dbReference>
<dbReference type="EMBL" id="JAPFPW010000012">
    <property type="protein sequence ID" value="MCW7754531.1"/>
    <property type="molecule type" value="Genomic_DNA"/>
</dbReference>